<dbReference type="Gene3D" id="1.10.4190.10">
    <property type="entry name" value="Urease accessory protein UreF"/>
    <property type="match status" value="1"/>
</dbReference>
<organism evidence="4 5">
    <name type="scientific">Halioxenophilus aromaticivorans</name>
    <dbReference type="NCBI Taxonomy" id="1306992"/>
    <lineage>
        <taxon>Bacteria</taxon>
        <taxon>Pseudomonadati</taxon>
        <taxon>Pseudomonadota</taxon>
        <taxon>Gammaproteobacteria</taxon>
        <taxon>Alteromonadales</taxon>
        <taxon>Alteromonadaceae</taxon>
        <taxon>Halioxenophilus</taxon>
    </lineage>
</organism>
<sequence length="245" mass="26852">MATDMPTDQSTQGQAAVPGVVDGLTGLANTGLLRLLQLTSANLPVGGFSFSQGLETACEKGWITNKSETNEWLTLQVEHSLTYLDLPILLRAHKAATERDLKRLQYWDDYLLACRETRELYLADTAMGQALRRLLTSLEIDCPLNNPCSFVTLFAIAAAHWRIHSSLCAYGFCWSWLENQVMAATKLVPLGQTQAQQLLGQLNGSITGGIAIAESLPDEALGASLPGLSIASCWHEHQYSRLFRS</sequence>
<name>A0AAV3U9R4_9ALTE</name>
<accession>A0AAV3U9R4</accession>
<dbReference type="GO" id="GO:0005737">
    <property type="term" value="C:cytoplasm"/>
    <property type="evidence" value="ECO:0007669"/>
    <property type="project" value="UniProtKB-SubCell"/>
</dbReference>
<dbReference type="InterPro" id="IPR002639">
    <property type="entry name" value="UreF"/>
</dbReference>
<gene>
    <name evidence="3" type="primary">ureF</name>
    <name evidence="4" type="ORF">GCM10025791_48120</name>
</gene>
<keyword evidence="3" id="KW-0963">Cytoplasm</keyword>
<dbReference type="InterPro" id="IPR038277">
    <property type="entry name" value="UreF_sf"/>
</dbReference>
<dbReference type="Pfam" id="PF01730">
    <property type="entry name" value="UreF"/>
    <property type="match status" value="1"/>
</dbReference>
<dbReference type="HAMAP" id="MF_01385">
    <property type="entry name" value="UreF"/>
    <property type="match status" value="1"/>
</dbReference>
<dbReference type="RefSeq" id="WP_345427972.1">
    <property type="nucleotide sequence ID" value="NZ_BAABLX010000079.1"/>
</dbReference>
<reference evidence="5" key="1">
    <citation type="journal article" date="2019" name="Int. J. Syst. Evol. Microbiol.">
        <title>The Global Catalogue of Microorganisms (GCM) 10K type strain sequencing project: providing services to taxonomists for standard genome sequencing and annotation.</title>
        <authorList>
            <consortium name="The Broad Institute Genomics Platform"/>
            <consortium name="The Broad Institute Genome Sequencing Center for Infectious Disease"/>
            <person name="Wu L."/>
            <person name="Ma J."/>
        </authorList>
    </citation>
    <scope>NUCLEOTIDE SEQUENCE [LARGE SCALE GENOMIC DNA]</scope>
    <source>
        <strain evidence="5">JCM 19134</strain>
    </source>
</reference>
<dbReference type="EMBL" id="BAABLX010000079">
    <property type="protein sequence ID" value="GAA4961040.1"/>
    <property type="molecule type" value="Genomic_DNA"/>
</dbReference>
<dbReference type="Proteomes" id="UP001409585">
    <property type="component" value="Unassembled WGS sequence"/>
</dbReference>
<evidence type="ECO:0000256" key="2">
    <source>
        <dbReference type="ARBA" id="ARBA00023186"/>
    </source>
</evidence>
<keyword evidence="5" id="KW-1185">Reference proteome</keyword>
<evidence type="ECO:0000313" key="4">
    <source>
        <dbReference type="EMBL" id="GAA4961040.1"/>
    </source>
</evidence>
<comment type="caution">
    <text evidence="4">The sequence shown here is derived from an EMBL/GenBank/DDBJ whole genome shotgun (WGS) entry which is preliminary data.</text>
</comment>
<comment type="similarity">
    <text evidence="3">Belongs to the UreF family.</text>
</comment>
<dbReference type="PIRSF" id="PIRSF009467">
    <property type="entry name" value="Ureas_acces_UreF"/>
    <property type="match status" value="1"/>
</dbReference>
<dbReference type="GO" id="GO:0016151">
    <property type="term" value="F:nickel cation binding"/>
    <property type="evidence" value="ECO:0007669"/>
    <property type="project" value="UniProtKB-UniRule"/>
</dbReference>
<evidence type="ECO:0000256" key="3">
    <source>
        <dbReference type="HAMAP-Rule" id="MF_01385"/>
    </source>
</evidence>
<protein>
    <recommendedName>
        <fullName evidence="3">Urease accessory protein UreF</fullName>
    </recommendedName>
</protein>
<keyword evidence="2 3" id="KW-0143">Chaperone</keyword>
<evidence type="ECO:0000313" key="5">
    <source>
        <dbReference type="Proteomes" id="UP001409585"/>
    </source>
</evidence>
<comment type="function">
    <text evidence="3">Required for maturation of urease via the functional incorporation of the urease nickel metallocenter.</text>
</comment>
<dbReference type="AlphaFoldDB" id="A0AAV3U9R4"/>
<proteinExistence type="inferred from homology"/>
<keyword evidence="1 3" id="KW-0996">Nickel insertion</keyword>
<dbReference type="PANTHER" id="PTHR33620:SF1">
    <property type="entry name" value="UREASE ACCESSORY PROTEIN F"/>
    <property type="match status" value="1"/>
</dbReference>
<comment type="subunit">
    <text evidence="3">UreD, UreF and UreG form a complex that acts as a GTP-hydrolysis-dependent molecular chaperone, activating the urease apoprotein by helping to assemble the nickel containing metallocenter of UreC. The UreE protein probably delivers the nickel.</text>
</comment>
<dbReference type="PANTHER" id="PTHR33620">
    <property type="entry name" value="UREASE ACCESSORY PROTEIN F"/>
    <property type="match status" value="1"/>
</dbReference>
<comment type="subcellular location">
    <subcellularLocation>
        <location evidence="3">Cytoplasm</location>
    </subcellularLocation>
</comment>
<evidence type="ECO:0000256" key="1">
    <source>
        <dbReference type="ARBA" id="ARBA00022988"/>
    </source>
</evidence>